<dbReference type="Gene3D" id="3.30.200.20">
    <property type="entry name" value="Phosphorylase Kinase, domain 1"/>
    <property type="match status" value="1"/>
</dbReference>
<dbReference type="InterPro" id="IPR008271">
    <property type="entry name" value="Ser/Thr_kinase_AS"/>
</dbReference>
<evidence type="ECO:0000256" key="4">
    <source>
        <dbReference type="ARBA" id="ARBA00022840"/>
    </source>
</evidence>
<keyword evidence="4 6" id="KW-0067">ATP-binding</keyword>
<dbReference type="Proteomes" id="UP001221838">
    <property type="component" value="Unassembled WGS sequence"/>
</dbReference>
<evidence type="ECO:0000256" key="5">
    <source>
        <dbReference type="PROSITE-ProRule" id="PRU00339"/>
    </source>
</evidence>
<evidence type="ECO:0000313" key="11">
    <source>
        <dbReference type="Proteomes" id="UP001221838"/>
    </source>
</evidence>
<feature type="binding site" evidence="6">
    <location>
        <position position="72"/>
    </location>
    <ligand>
        <name>ATP</name>
        <dbReference type="ChEBI" id="CHEBI:30616"/>
    </ligand>
</feature>
<evidence type="ECO:0000256" key="3">
    <source>
        <dbReference type="ARBA" id="ARBA00022777"/>
    </source>
</evidence>
<dbReference type="InterPro" id="IPR019734">
    <property type="entry name" value="TPR_rpt"/>
</dbReference>
<evidence type="ECO:0000256" key="7">
    <source>
        <dbReference type="SAM" id="MobiDB-lite"/>
    </source>
</evidence>
<feature type="transmembrane region" description="Helical" evidence="8">
    <location>
        <begin position="408"/>
        <end position="429"/>
    </location>
</feature>
<dbReference type="Pfam" id="PF13240">
    <property type="entry name" value="Zn_Ribbon_1"/>
    <property type="match status" value="1"/>
</dbReference>
<dbReference type="PANTHER" id="PTHR43289:SF6">
    <property type="entry name" value="SERINE_THREONINE-PROTEIN KINASE NEKL-3"/>
    <property type="match status" value="1"/>
</dbReference>
<evidence type="ECO:0000313" key="10">
    <source>
        <dbReference type="EMBL" id="MDC0707402.1"/>
    </source>
</evidence>
<comment type="caution">
    <text evidence="10">The sequence shown here is derived from an EMBL/GenBank/DDBJ whole genome shotgun (WGS) entry which is preliminary data.</text>
</comment>
<feature type="compositionally biased region" description="Basic and acidic residues" evidence="7">
    <location>
        <begin position="312"/>
        <end position="326"/>
    </location>
</feature>
<dbReference type="EMBL" id="JAQNDM010000001">
    <property type="protein sequence ID" value="MDC0707402.1"/>
    <property type="molecule type" value="Genomic_DNA"/>
</dbReference>
<dbReference type="SUPFAM" id="SSF48452">
    <property type="entry name" value="TPR-like"/>
    <property type="match status" value="1"/>
</dbReference>
<dbReference type="PROSITE" id="PS00108">
    <property type="entry name" value="PROTEIN_KINASE_ST"/>
    <property type="match status" value="1"/>
</dbReference>
<keyword evidence="1" id="KW-0808">Transferase</keyword>
<evidence type="ECO:0000256" key="2">
    <source>
        <dbReference type="ARBA" id="ARBA00022741"/>
    </source>
</evidence>
<dbReference type="InterPro" id="IPR026870">
    <property type="entry name" value="Zinc_ribbon_dom"/>
</dbReference>
<dbReference type="SUPFAM" id="SSF56112">
    <property type="entry name" value="Protein kinase-like (PK-like)"/>
    <property type="match status" value="1"/>
</dbReference>
<dbReference type="PROSITE" id="PS00107">
    <property type="entry name" value="PROTEIN_KINASE_ATP"/>
    <property type="match status" value="1"/>
</dbReference>
<dbReference type="PANTHER" id="PTHR43289">
    <property type="entry name" value="MITOGEN-ACTIVATED PROTEIN KINASE KINASE KINASE 20-RELATED"/>
    <property type="match status" value="1"/>
</dbReference>
<keyword evidence="11" id="KW-1185">Reference proteome</keyword>
<gene>
    <name evidence="10" type="ORF">POL68_02860</name>
</gene>
<protein>
    <submittedName>
        <fullName evidence="10">Protein kinase</fullName>
    </submittedName>
</protein>
<dbReference type="Gene3D" id="1.10.510.10">
    <property type="entry name" value="Transferase(Phosphotransferase) domain 1"/>
    <property type="match status" value="1"/>
</dbReference>
<sequence length="563" mass="61502">MLCPSCGADARESSKYCPACGSSLVRTVAEADEYIGKTLAKKYRVEALIGEGGMGKVYRSRQLALDKPVVLKVLRQSLLSDERTVARFQREAKAASRLNHPNSISILDFGQADDGALFIAMEFVPGQDLHQLLNREWPLAEGRVIRIVSQVLSALSDAHGAGVIHRDLKPENIMVEQRRNDVDFVKVLDFGIAKITDSSGEDGPALTRAGFVCGTPEYMSPEQARGASVDHRSDLYAVGVLLYQLTTGLLPFESDSAVGFATKHLTEEPPPPSKRRPEARISVGMERLILRALSKDPDDRPANAEAFKAELHALEHRERRRSEPAPRRSGAAAAPMSSPVLAPLPRRGTGGSHLATQPGTVRDWDAAEATVRAVPELIQTTPNPMPSSDKLEESTVALAPDNPGGLGFFKVLTLTLVLAAGALAYYYFFNGDAATAPYSIPKNAPVPRKEDIQTQGPDFSTPLHSQEIPAQALNVPKSREYEMEGDQQYQRGRLDLAATHYKNAFQLNPKPELSLKLGEVYWQHELPGEALAWWSRHLRDAPASVARSYIVEQRKSVAGAPTP</sequence>
<evidence type="ECO:0000256" key="6">
    <source>
        <dbReference type="PROSITE-ProRule" id="PRU10141"/>
    </source>
</evidence>
<keyword evidence="2 6" id="KW-0547">Nucleotide-binding</keyword>
<keyword evidence="3 10" id="KW-0418">Kinase</keyword>
<organism evidence="10 11">
    <name type="scientific">Stigmatella ashevillensis</name>
    <dbReference type="NCBI Taxonomy" id="2995309"/>
    <lineage>
        <taxon>Bacteria</taxon>
        <taxon>Pseudomonadati</taxon>
        <taxon>Myxococcota</taxon>
        <taxon>Myxococcia</taxon>
        <taxon>Myxococcales</taxon>
        <taxon>Cystobacterineae</taxon>
        <taxon>Archangiaceae</taxon>
        <taxon>Stigmatella</taxon>
    </lineage>
</organism>
<evidence type="ECO:0000256" key="8">
    <source>
        <dbReference type="SAM" id="Phobius"/>
    </source>
</evidence>
<dbReference type="PROSITE" id="PS50011">
    <property type="entry name" value="PROTEIN_KINASE_DOM"/>
    <property type="match status" value="1"/>
</dbReference>
<dbReference type="SMART" id="SM00220">
    <property type="entry name" value="S_TKc"/>
    <property type="match status" value="1"/>
</dbReference>
<reference evidence="10 11" key="1">
    <citation type="submission" date="2022-11" db="EMBL/GenBank/DDBJ databases">
        <title>Minimal conservation of predation-associated metabolite biosynthetic gene clusters underscores biosynthetic potential of Myxococcota including descriptions for ten novel species: Archangium lansinium sp. nov., Myxococcus landrumus sp. nov., Nannocystis bai.</title>
        <authorList>
            <person name="Ahearne A."/>
            <person name="Stevens C."/>
            <person name="Dowd S."/>
        </authorList>
    </citation>
    <scope>NUCLEOTIDE SEQUENCE [LARGE SCALE GENOMIC DNA]</scope>
    <source>
        <strain evidence="10 11">NCWAL01</strain>
    </source>
</reference>
<keyword evidence="8" id="KW-0812">Transmembrane</keyword>
<evidence type="ECO:0000256" key="1">
    <source>
        <dbReference type="ARBA" id="ARBA00022679"/>
    </source>
</evidence>
<dbReference type="Gene3D" id="1.25.40.10">
    <property type="entry name" value="Tetratricopeptide repeat domain"/>
    <property type="match status" value="1"/>
</dbReference>
<feature type="compositionally biased region" description="Low complexity" evidence="7">
    <location>
        <begin position="327"/>
        <end position="339"/>
    </location>
</feature>
<dbReference type="InterPro" id="IPR011990">
    <property type="entry name" value="TPR-like_helical_dom_sf"/>
</dbReference>
<dbReference type="GO" id="GO:0016301">
    <property type="term" value="F:kinase activity"/>
    <property type="evidence" value="ECO:0007669"/>
    <property type="project" value="UniProtKB-KW"/>
</dbReference>
<feature type="repeat" description="TPR" evidence="5">
    <location>
        <begin position="478"/>
        <end position="511"/>
    </location>
</feature>
<dbReference type="RefSeq" id="WP_272134625.1">
    <property type="nucleotide sequence ID" value="NZ_JAQNDM010000001.1"/>
</dbReference>
<keyword evidence="5" id="KW-0802">TPR repeat</keyword>
<dbReference type="InterPro" id="IPR017441">
    <property type="entry name" value="Protein_kinase_ATP_BS"/>
</dbReference>
<dbReference type="InterPro" id="IPR011009">
    <property type="entry name" value="Kinase-like_dom_sf"/>
</dbReference>
<feature type="domain" description="Protein kinase" evidence="9">
    <location>
        <begin position="43"/>
        <end position="315"/>
    </location>
</feature>
<dbReference type="CDD" id="cd14014">
    <property type="entry name" value="STKc_PknB_like"/>
    <property type="match status" value="1"/>
</dbReference>
<dbReference type="Pfam" id="PF13414">
    <property type="entry name" value="TPR_11"/>
    <property type="match status" value="1"/>
</dbReference>
<dbReference type="Pfam" id="PF00069">
    <property type="entry name" value="Pkinase"/>
    <property type="match status" value="1"/>
</dbReference>
<keyword evidence="8" id="KW-0472">Membrane</keyword>
<evidence type="ECO:0000259" key="9">
    <source>
        <dbReference type="PROSITE" id="PS50011"/>
    </source>
</evidence>
<dbReference type="PROSITE" id="PS50005">
    <property type="entry name" value="TPR"/>
    <property type="match status" value="1"/>
</dbReference>
<name>A0ABT5D586_9BACT</name>
<feature type="region of interest" description="Disordered" evidence="7">
    <location>
        <begin position="312"/>
        <end position="358"/>
    </location>
</feature>
<proteinExistence type="predicted"/>
<accession>A0ABT5D586</accession>
<dbReference type="InterPro" id="IPR000719">
    <property type="entry name" value="Prot_kinase_dom"/>
</dbReference>
<keyword evidence="8" id="KW-1133">Transmembrane helix</keyword>